<dbReference type="InterPro" id="IPR045192">
    <property type="entry name" value="AP180-like"/>
</dbReference>
<evidence type="ECO:0000259" key="10">
    <source>
        <dbReference type="PROSITE" id="PS50942"/>
    </source>
</evidence>
<dbReference type="InterPro" id="IPR011417">
    <property type="entry name" value="ANTH_dom"/>
</dbReference>
<evidence type="ECO:0000313" key="12">
    <source>
        <dbReference type="Proteomes" id="UP001567538"/>
    </source>
</evidence>
<sequence>MESFRKAYGALKDSTKVGLANLNSDFKVLDVAIVKATNHVECPPKERHVVKILAAISANRPRADVGYCIHALCRRLSKTRNWIVAIKTLIVVHRTLREGDPAFKEELVRYSQRGKLFQLYNFKDDTSTLAWDCSAWVRTFSLFLEERVECFKTLQYDLEGDRGSKPGPQASKMHSKTRFLNGEQLLEQLPSLQQLLYRLICCQPEGLACHNYLVQYALALVLKESFRIYCSINDGIINLVDLFFDMPKHDAIRALDIYRRAGKQAAHLADFYGFCRTLDLARTFHFPTLKQPPPTFLATMEDYIKEAPHMSSLTDNRLEYQETENESEEGDEEESQEESENQVEDKEEDVIVEEKEESSQTEPTPQATEEPFDLLGLSEVNEDALKIEENNAFALAIFEPGVNPPSSSNALAEIGSTSGWELAIVEAPSNMTKPQLAQPQMAGGFDNLLLDSLYEDCAARRTMELHSAGYNTSYGYNPSMQMTPFDQQQQHFDPFAMSNNIPPPTNVQMTLMAQQEQVAMLQQQQQHQHQQQHMTTMMMPTTEVHQGTGMEPYNPYVAPQQVGGYFNPFSDPFHFPQPAEPPHKENNNTLI</sequence>
<dbReference type="Pfam" id="PF07651">
    <property type="entry name" value="ANTH"/>
    <property type="match status" value="1"/>
</dbReference>
<evidence type="ECO:0000256" key="3">
    <source>
        <dbReference type="ARBA" id="ARBA00004600"/>
    </source>
</evidence>
<feature type="domain" description="ENTH" evidence="10">
    <location>
        <begin position="21"/>
        <end position="158"/>
    </location>
</feature>
<keyword evidence="4" id="KW-0254">Endocytosis</keyword>
<dbReference type="PANTHER" id="PTHR22951:SF5">
    <property type="entry name" value="PHOSPHATIDYLINOSITOL-BINDING CLATHRIN ASSEMBLY PROTEIN LAP"/>
    <property type="match status" value="1"/>
</dbReference>
<accession>A0ABD1GPB1</accession>
<comment type="caution">
    <text evidence="11">The sequence shown here is derived from an EMBL/GenBank/DDBJ whole genome shotgun (WGS) entry which is preliminary data.</text>
</comment>
<dbReference type="FunFam" id="1.20.58.150:FF:000003">
    <property type="entry name" value="Putative clathrin assembly protein"/>
    <property type="match status" value="1"/>
</dbReference>
<evidence type="ECO:0000256" key="5">
    <source>
        <dbReference type="ARBA" id="ARBA00023034"/>
    </source>
</evidence>
<dbReference type="SUPFAM" id="SSF89009">
    <property type="entry name" value="GAT-like domain"/>
    <property type="match status" value="1"/>
</dbReference>
<evidence type="ECO:0000256" key="8">
    <source>
        <dbReference type="ARBA" id="ARBA00023329"/>
    </source>
</evidence>
<protein>
    <submittedName>
        <fullName evidence="11">Clathrin assembly protein</fullName>
    </submittedName>
</protein>
<name>A0ABD1GPB1_SALDI</name>
<gene>
    <name evidence="11" type="ORF">AAHA92_22630</name>
</gene>
<dbReference type="Proteomes" id="UP001567538">
    <property type="component" value="Unassembled WGS sequence"/>
</dbReference>
<evidence type="ECO:0000256" key="6">
    <source>
        <dbReference type="ARBA" id="ARBA00023136"/>
    </source>
</evidence>
<keyword evidence="12" id="KW-1185">Reference proteome</keyword>
<feature type="region of interest" description="Disordered" evidence="9">
    <location>
        <begin position="311"/>
        <end position="372"/>
    </location>
</feature>
<evidence type="ECO:0000256" key="1">
    <source>
        <dbReference type="ARBA" id="ARBA00004132"/>
    </source>
</evidence>
<dbReference type="GO" id="GO:0072583">
    <property type="term" value="P:clathrin-dependent endocytosis"/>
    <property type="evidence" value="ECO:0007669"/>
    <property type="project" value="UniProtKB-ARBA"/>
</dbReference>
<keyword evidence="7" id="KW-0168">Coated pit</keyword>
<dbReference type="InterPro" id="IPR014712">
    <property type="entry name" value="ANTH_dom_sf"/>
</dbReference>
<keyword evidence="6" id="KW-0472">Membrane</keyword>
<feature type="region of interest" description="Disordered" evidence="9">
    <location>
        <begin position="572"/>
        <end position="591"/>
    </location>
</feature>
<dbReference type="GO" id="GO:0005794">
    <property type="term" value="C:Golgi apparatus"/>
    <property type="evidence" value="ECO:0007669"/>
    <property type="project" value="UniProtKB-SubCell"/>
</dbReference>
<evidence type="ECO:0000256" key="7">
    <source>
        <dbReference type="ARBA" id="ARBA00023176"/>
    </source>
</evidence>
<dbReference type="GO" id="GO:0000149">
    <property type="term" value="F:SNARE binding"/>
    <property type="evidence" value="ECO:0007669"/>
    <property type="project" value="UniProtKB-ARBA"/>
</dbReference>
<dbReference type="Gene3D" id="1.25.40.90">
    <property type="match status" value="1"/>
</dbReference>
<dbReference type="GO" id="GO:0030276">
    <property type="term" value="F:clathrin binding"/>
    <property type="evidence" value="ECO:0007669"/>
    <property type="project" value="UniProtKB-ARBA"/>
</dbReference>
<dbReference type="PANTHER" id="PTHR22951">
    <property type="entry name" value="CLATHRIN ASSEMBLY PROTEIN"/>
    <property type="match status" value="1"/>
</dbReference>
<dbReference type="InterPro" id="IPR008942">
    <property type="entry name" value="ENTH_VHS"/>
</dbReference>
<feature type="compositionally biased region" description="Basic and acidic residues" evidence="9">
    <location>
        <begin position="581"/>
        <end position="591"/>
    </location>
</feature>
<evidence type="ECO:0000313" key="11">
    <source>
        <dbReference type="EMBL" id="KAL1545965.1"/>
    </source>
</evidence>
<keyword evidence="5" id="KW-0333">Golgi apparatus</keyword>
<dbReference type="EMBL" id="JBEAFC010000008">
    <property type="protein sequence ID" value="KAL1545965.1"/>
    <property type="molecule type" value="Genomic_DNA"/>
</dbReference>
<dbReference type="FunFam" id="1.25.40.90:FF:000005">
    <property type="entry name" value="Clathrin assembly protein AP180"/>
    <property type="match status" value="1"/>
</dbReference>
<dbReference type="SUPFAM" id="SSF48464">
    <property type="entry name" value="ENTH/VHS domain"/>
    <property type="match status" value="1"/>
</dbReference>
<dbReference type="CDD" id="cd03564">
    <property type="entry name" value="ANTH_N"/>
    <property type="match status" value="1"/>
</dbReference>
<dbReference type="SMART" id="SM00273">
    <property type="entry name" value="ENTH"/>
    <property type="match status" value="1"/>
</dbReference>
<dbReference type="InterPro" id="IPR013809">
    <property type="entry name" value="ENTH"/>
</dbReference>
<evidence type="ECO:0000256" key="4">
    <source>
        <dbReference type="ARBA" id="ARBA00022583"/>
    </source>
</evidence>
<keyword evidence="8" id="KW-0968">Cytoplasmic vesicle</keyword>
<proteinExistence type="predicted"/>
<evidence type="ECO:0000256" key="9">
    <source>
        <dbReference type="SAM" id="MobiDB-lite"/>
    </source>
</evidence>
<dbReference type="Gene3D" id="1.20.58.150">
    <property type="entry name" value="ANTH domain"/>
    <property type="match status" value="1"/>
</dbReference>
<dbReference type="GO" id="GO:0030136">
    <property type="term" value="C:clathrin-coated vesicle"/>
    <property type="evidence" value="ECO:0007669"/>
    <property type="project" value="UniProtKB-SubCell"/>
</dbReference>
<evidence type="ECO:0000256" key="2">
    <source>
        <dbReference type="ARBA" id="ARBA00004555"/>
    </source>
</evidence>
<dbReference type="GO" id="GO:0005905">
    <property type="term" value="C:clathrin-coated pit"/>
    <property type="evidence" value="ECO:0007669"/>
    <property type="project" value="UniProtKB-SubCell"/>
</dbReference>
<dbReference type="PROSITE" id="PS50942">
    <property type="entry name" value="ENTH"/>
    <property type="match status" value="1"/>
</dbReference>
<dbReference type="InterPro" id="IPR048050">
    <property type="entry name" value="ANTH_N_plant"/>
</dbReference>
<feature type="compositionally biased region" description="Acidic residues" evidence="9">
    <location>
        <begin position="321"/>
        <end position="356"/>
    </location>
</feature>
<comment type="subcellular location">
    <subcellularLocation>
        <location evidence="1">Cytoplasmic vesicle</location>
        <location evidence="1">Clathrin-coated vesicle</location>
    </subcellularLocation>
    <subcellularLocation>
        <location evidence="2">Golgi apparatus</location>
    </subcellularLocation>
    <subcellularLocation>
        <location evidence="3">Membrane</location>
        <location evidence="3">Clathrin-coated pit</location>
    </subcellularLocation>
</comment>
<organism evidence="11 12">
    <name type="scientific">Salvia divinorum</name>
    <name type="common">Maria pastora</name>
    <name type="synonym">Diviner's sage</name>
    <dbReference type="NCBI Taxonomy" id="28513"/>
    <lineage>
        <taxon>Eukaryota</taxon>
        <taxon>Viridiplantae</taxon>
        <taxon>Streptophyta</taxon>
        <taxon>Embryophyta</taxon>
        <taxon>Tracheophyta</taxon>
        <taxon>Spermatophyta</taxon>
        <taxon>Magnoliopsida</taxon>
        <taxon>eudicotyledons</taxon>
        <taxon>Gunneridae</taxon>
        <taxon>Pentapetalae</taxon>
        <taxon>asterids</taxon>
        <taxon>lamiids</taxon>
        <taxon>Lamiales</taxon>
        <taxon>Lamiaceae</taxon>
        <taxon>Nepetoideae</taxon>
        <taxon>Mentheae</taxon>
        <taxon>Salviinae</taxon>
        <taxon>Salvia</taxon>
        <taxon>Salvia subgen. Calosphace</taxon>
    </lineage>
</organism>
<dbReference type="AlphaFoldDB" id="A0ABD1GPB1"/>
<reference evidence="11 12" key="1">
    <citation type="submission" date="2024-06" db="EMBL/GenBank/DDBJ databases">
        <title>A chromosome level genome sequence of Diviner's sage (Salvia divinorum).</title>
        <authorList>
            <person name="Ford S.A."/>
            <person name="Ro D.-K."/>
            <person name="Ness R.W."/>
            <person name="Phillips M.A."/>
        </authorList>
    </citation>
    <scope>NUCLEOTIDE SEQUENCE [LARGE SCALE GENOMIC DNA]</scope>
    <source>
        <strain evidence="11">SAF-2024a</strain>
        <tissue evidence="11">Leaf</tissue>
    </source>
</reference>